<feature type="coiled-coil region" evidence="1">
    <location>
        <begin position="51"/>
        <end position="78"/>
    </location>
</feature>
<proteinExistence type="predicted"/>
<comment type="caution">
    <text evidence="3">The sequence shown here is derived from an EMBL/GenBank/DDBJ whole genome shotgun (WGS) entry which is preliminary data.</text>
</comment>
<evidence type="ECO:0000313" key="3">
    <source>
        <dbReference type="EMBL" id="KAJ1158439.1"/>
    </source>
</evidence>
<gene>
    <name evidence="3" type="ORF">NDU88_011127</name>
</gene>
<evidence type="ECO:0000313" key="4">
    <source>
        <dbReference type="Proteomes" id="UP001066276"/>
    </source>
</evidence>
<sequence>MSQAGEGTEAGSERAPESPAHEEQDLRHILTAMQQSLPQIDGKIDSLSYRVARMSERLDKQTERLDQVEIRVSAAEDGQTALASGQLKVNTELDTLKHKMDDQESCSRRKNLCIVGLAESTSIANMENFIKSLLIQLLGRTSSQRSSWWKGCIGR</sequence>
<dbReference type="PANTHER" id="PTHR11505">
    <property type="entry name" value="L1 TRANSPOSABLE ELEMENT-RELATED"/>
    <property type="match status" value="1"/>
</dbReference>
<name>A0AAV7S1M1_PLEWA</name>
<dbReference type="Gene3D" id="1.20.5.340">
    <property type="match status" value="1"/>
</dbReference>
<dbReference type="EMBL" id="JANPWB010000009">
    <property type="protein sequence ID" value="KAJ1158439.1"/>
    <property type="molecule type" value="Genomic_DNA"/>
</dbReference>
<dbReference type="Proteomes" id="UP001066276">
    <property type="component" value="Chromosome 5"/>
</dbReference>
<feature type="compositionally biased region" description="Basic and acidic residues" evidence="2">
    <location>
        <begin position="11"/>
        <end position="26"/>
    </location>
</feature>
<protein>
    <submittedName>
        <fullName evidence="3">Uncharacterized protein</fullName>
    </submittedName>
</protein>
<organism evidence="3 4">
    <name type="scientific">Pleurodeles waltl</name>
    <name type="common">Iberian ribbed newt</name>
    <dbReference type="NCBI Taxonomy" id="8319"/>
    <lineage>
        <taxon>Eukaryota</taxon>
        <taxon>Metazoa</taxon>
        <taxon>Chordata</taxon>
        <taxon>Craniata</taxon>
        <taxon>Vertebrata</taxon>
        <taxon>Euteleostomi</taxon>
        <taxon>Amphibia</taxon>
        <taxon>Batrachia</taxon>
        <taxon>Caudata</taxon>
        <taxon>Salamandroidea</taxon>
        <taxon>Salamandridae</taxon>
        <taxon>Pleurodelinae</taxon>
        <taxon>Pleurodeles</taxon>
    </lineage>
</organism>
<reference evidence="3" key="1">
    <citation type="journal article" date="2022" name="bioRxiv">
        <title>Sequencing and chromosome-scale assembly of the giantPleurodeles waltlgenome.</title>
        <authorList>
            <person name="Brown T."/>
            <person name="Elewa A."/>
            <person name="Iarovenko S."/>
            <person name="Subramanian E."/>
            <person name="Araus A.J."/>
            <person name="Petzold A."/>
            <person name="Susuki M."/>
            <person name="Suzuki K.-i.T."/>
            <person name="Hayashi T."/>
            <person name="Toyoda A."/>
            <person name="Oliveira C."/>
            <person name="Osipova E."/>
            <person name="Leigh N.D."/>
            <person name="Simon A."/>
            <person name="Yun M.H."/>
        </authorList>
    </citation>
    <scope>NUCLEOTIDE SEQUENCE</scope>
    <source>
        <strain evidence="3">20211129_DDA</strain>
        <tissue evidence="3">Liver</tissue>
    </source>
</reference>
<keyword evidence="1" id="KW-0175">Coiled coil</keyword>
<feature type="region of interest" description="Disordered" evidence="2">
    <location>
        <begin position="1"/>
        <end position="26"/>
    </location>
</feature>
<dbReference type="InterPro" id="IPR004244">
    <property type="entry name" value="Transposase_22"/>
</dbReference>
<dbReference type="AlphaFoldDB" id="A0AAV7S1M1"/>
<evidence type="ECO:0000256" key="2">
    <source>
        <dbReference type="SAM" id="MobiDB-lite"/>
    </source>
</evidence>
<evidence type="ECO:0000256" key="1">
    <source>
        <dbReference type="SAM" id="Coils"/>
    </source>
</evidence>
<accession>A0AAV7S1M1</accession>
<keyword evidence="4" id="KW-1185">Reference proteome</keyword>